<sequence length="105" mass="11386">MCRYDDCSSWSCNVSILVYWSNGIYVIGIEDDLHEKDAKKDDLGAAIYAGRMIGCEGEISGVHSGGAASAARQRRGGHSAGVHADQCWLLLPDEEEMASAKRKHS</sequence>
<proteinExistence type="predicted"/>
<gene>
    <name evidence="1" type="ORF">GUJ93_ZPchr0458g22372</name>
</gene>
<accession>A0A8J5UZP2</accession>
<protein>
    <submittedName>
        <fullName evidence="1">Uncharacterized protein</fullName>
    </submittedName>
</protein>
<keyword evidence="2" id="KW-1185">Reference proteome</keyword>
<dbReference type="Proteomes" id="UP000729402">
    <property type="component" value="Unassembled WGS sequence"/>
</dbReference>
<comment type="caution">
    <text evidence="1">The sequence shown here is derived from an EMBL/GenBank/DDBJ whole genome shotgun (WGS) entry which is preliminary data.</text>
</comment>
<evidence type="ECO:0000313" key="2">
    <source>
        <dbReference type="Proteomes" id="UP000729402"/>
    </source>
</evidence>
<evidence type="ECO:0000313" key="1">
    <source>
        <dbReference type="EMBL" id="KAG8043530.1"/>
    </source>
</evidence>
<dbReference type="AlphaFoldDB" id="A0A8J5UZP2"/>
<name>A0A8J5UZP2_ZIZPA</name>
<organism evidence="1 2">
    <name type="scientific">Zizania palustris</name>
    <name type="common">Northern wild rice</name>
    <dbReference type="NCBI Taxonomy" id="103762"/>
    <lineage>
        <taxon>Eukaryota</taxon>
        <taxon>Viridiplantae</taxon>
        <taxon>Streptophyta</taxon>
        <taxon>Embryophyta</taxon>
        <taxon>Tracheophyta</taxon>
        <taxon>Spermatophyta</taxon>
        <taxon>Magnoliopsida</taxon>
        <taxon>Liliopsida</taxon>
        <taxon>Poales</taxon>
        <taxon>Poaceae</taxon>
        <taxon>BOP clade</taxon>
        <taxon>Oryzoideae</taxon>
        <taxon>Oryzeae</taxon>
        <taxon>Zizaniinae</taxon>
        <taxon>Zizania</taxon>
    </lineage>
</organism>
<reference evidence="1" key="2">
    <citation type="submission" date="2021-02" db="EMBL/GenBank/DDBJ databases">
        <authorList>
            <person name="Kimball J.A."/>
            <person name="Haas M.W."/>
            <person name="Macchietto M."/>
            <person name="Kono T."/>
            <person name="Duquette J."/>
            <person name="Shao M."/>
        </authorList>
    </citation>
    <scope>NUCLEOTIDE SEQUENCE</scope>
    <source>
        <tissue evidence="1">Fresh leaf tissue</tissue>
    </source>
</reference>
<reference evidence="1" key="1">
    <citation type="journal article" date="2021" name="bioRxiv">
        <title>Whole Genome Assembly and Annotation of Northern Wild Rice, Zizania palustris L., Supports a Whole Genome Duplication in the Zizania Genus.</title>
        <authorList>
            <person name="Haas M."/>
            <person name="Kono T."/>
            <person name="Macchietto M."/>
            <person name="Millas R."/>
            <person name="McGilp L."/>
            <person name="Shao M."/>
            <person name="Duquette J."/>
            <person name="Hirsch C.N."/>
            <person name="Kimball J."/>
        </authorList>
    </citation>
    <scope>NUCLEOTIDE SEQUENCE</scope>
    <source>
        <tissue evidence="1">Fresh leaf tissue</tissue>
    </source>
</reference>
<dbReference type="EMBL" id="JAAALK010000953">
    <property type="protein sequence ID" value="KAG8043530.1"/>
    <property type="molecule type" value="Genomic_DNA"/>
</dbReference>